<dbReference type="SUPFAM" id="SSF56821">
    <property type="entry name" value="Prismane protein-like"/>
    <property type="match status" value="1"/>
</dbReference>
<dbReference type="InterPro" id="IPR016099">
    <property type="entry name" value="Prismane-like_a/b-sand"/>
</dbReference>
<dbReference type="EMBL" id="ACJX03000001">
    <property type="protein sequence ID" value="KRT34933.1"/>
    <property type="molecule type" value="Genomic_DNA"/>
</dbReference>
<dbReference type="Proteomes" id="UP000005273">
    <property type="component" value="Unassembled WGS sequence"/>
</dbReference>
<evidence type="ECO:0000256" key="4">
    <source>
        <dbReference type="ARBA" id="ARBA00023002"/>
    </source>
</evidence>
<comment type="catalytic activity">
    <reaction evidence="7 8">
        <text>A + NH4(+) + H2O = hydroxylamine + AH2 + H(+)</text>
        <dbReference type="Rhea" id="RHEA:22052"/>
        <dbReference type="ChEBI" id="CHEBI:13193"/>
        <dbReference type="ChEBI" id="CHEBI:15377"/>
        <dbReference type="ChEBI" id="CHEBI:15378"/>
        <dbReference type="ChEBI" id="CHEBI:15429"/>
        <dbReference type="ChEBI" id="CHEBI:17499"/>
        <dbReference type="ChEBI" id="CHEBI:28938"/>
        <dbReference type="EC" id="1.7.99.1"/>
    </reaction>
</comment>
<protein>
    <recommendedName>
        <fullName evidence="8">Hydroxylamine reductase</fullName>
        <ecNumber evidence="8">1.7.99.1</ecNumber>
    </recommendedName>
    <alternativeName>
        <fullName evidence="8">Hybrid-cluster protein</fullName>
        <shortName evidence="8">HCP</shortName>
    </alternativeName>
    <alternativeName>
        <fullName evidence="8">Prismane protein</fullName>
    </alternativeName>
</protein>
<evidence type="ECO:0000256" key="5">
    <source>
        <dbReference type="ARBA" id="ARBA00023004"/>
    </source>
</evidence>
<keyword evidence="4 8" id="KW-0560">Oxidoreductase</keyword>
<dbReference type="FunFam" id="3.40.50.2030:FF:000001">
    <property type="entry name" value="Hydroxylamine reductase"/>
    <property type="match status" value="1"/>
</dbReference>
<feature type="binding site" evidence="8">
    <location>
        <position position="432"/>
    </location>
    <ligand>
        <name>hybrid [4Fe-2O-2S] cluster</name>
        <dbReference type="ChEBI" id="CHEBI:60519"/>
    </ligand>
</feature>
<keyword evidence="8" id="KW-0004">4Fe-4S</keyword>
<feature type="binding site" evidence="8">
    <location>
        <position position="6"/>
    </location>
    <ligand>
        <name>[4Fe-4S] cluster</name>
        <dbReference type="ChEBI" id="CHEBI:49883"/>
    </ligand>
</feature>
<dbReference type="eggNOG" id="COG1151">
    <property type="taxonomic scope" value="Bacteria"/>
</dbReference>
<dbReference type="InterPro" id="IPR010048">
    <property type="entry name" value="Hydroxylam_reduct"/>
</dbReference>
<keyword evidence="11" id="KW-1185">Reference proteome</keyword>
<feature type="binding site" evidence="8">
    <location>
        <position position="248"/>
    </location>
    <ligand>
        <name>hybrid [4Fe-2O-2S] cluster</name>
        <dbReference type="ChEBI" id="CHEBI:60519"/>
    </ligand>
</feature>
<dbReference type="NCBIfam" id="NF003658">
    <property type="entry name" value="PRK05290.1"/>
    <property type="match status" value="1"/>
</dbReference>
<comment type="cofactor">
    <cofactor evidence="8">
        <name>hybrid [4Fe-2O-2S] cluster</name>
        <dbReference type="ChEBI" id="CHEBI:60519"/>
    </cofactor>
    <text evidence="8">Binds 1 hybrid [4Fe-2O-2S] cluster.</text>
</comment>
<keyword evidence="5 8" id="KW-0408">Iron</keyword>
<feature type="binding site" evidence="8">
    <location>
        <position position="457"/>
    </location>
    <ligand>
        <name>hybrid [4Fe-2O-2S] cluster</name>
        <dbReference type="ChEBI" id="CHEBI:60519"/>
    </ligand>
</feature>
<comment type="subcellular location">
    <subcellularLocation>
        <location evidence="1 8">Cytoplasm</location>
    </subcellularLocation>
</comment>
<keyword evidence="6 8" id="KW-0411">Iron-sulfur</keyword>
<dbReference type="OrthoDB" id="9761526at2"/>
<feature type="coiled-coil region" evidence="9">
    <location>
        <begin position="77"/>
        <end position="104"/>
    </location>
</feature>
<feature type="binding site" description="via persulfide group" evidence="8">
    <location>
        <position position="404"/>
    </location>
    <ligand>
        <name>hybrid [4Fe-2O-2S] cluster</name>
        <dbReference type="ChEBI" id="CHEBI:60519"/>
    </ligand>
</feature>
<comment type="cofactor">
    <cofactor evidence="8">
        <name>[4Fe-4S] cluster</name>
        <dbReference type="ChEBI" id="CHEBI:49883"/>
    </cofactor>
    <text evidence="8">Binds 1 [4Fe-4S] cluster.</text>
</comment>
<dbReference type="STRING" id="592015.HMPREF1705_04186"/>
<evidence type="ECO:0000256" key="7">
    <source>
        <dbReference type="ARBA" id="ARBA00051350"/>
    </source>
</evidence>
<dbReference type="GO" id="GO:0004601">
    <property type="term" value="F:peroxidase activity"/>
    <property type="evidence" value="ECO:0007669"/>
    <property type="project" value="TreeGrafter"/>
</dbReference>
<feature type="binding site" evidence="8">
    <location>
        <position position="272"/>
    </location>
    <ligand>
        <name>hybrid [4Fe-2O-2S] cluster</name>
        <dbReference type="ChEBI" id="CHEBI:60519"/>
    </ligand>
</feature>
<dbReference type="Gene3D" id="3.40.50.2030">
    <property type="match status" value="2"/>
</dbReference>
<dbReference type="GO" id="GO:0005737">
    <property type="term" value="C:cytoplasm"/>
    <property type="evidence" value="ECO:0007669"/>
    <property type="project" value="UniProtKB-SubCell"/>
</dbReference>
<evidence type="ECO:0000256" key="6">
    <source>
        <dbReference type="ARBA" id="ARBA00023014"/>
    </source>
</evidence>
<feature type="binding site" evidence="8">
    <location>
        <position position="3"/>
    </location>
    <ligand>
        <name>[4Fe-4S] cluster</name>
        <dbReference type="ChEBI" id="CHEBI:49883"/>
    </ligand>
</feature>
<dbReference type="NCBIfam" id="TIGR01703">
    <property type="entry name" value="hybrid_clust"/>
    <property type="match status" value="1"/>
</dbReference>
<dbReference type="AlphaFoldDB" id="A0A0T5XAZ7"/>
<dbReference type="GO" id="GO:0050418">
    <property type="term" value="F:hydroxylamine reductase activity"/>
    <property type="evidence" value="ECO:0007669"/>
    <property type="project" value="UniProtKB-UniRule"/>
</dbReference>
<dbReference type="EC" id="1.7.99.1" evidence="8"/>
<feature type="binding site" evidence="8">
    <location>
        <position position="21"/>
    </location>
    <ligand>
        <name>[4Fe-4S] cluster</name>
        <dbReference type="ChEBI" id="CHEBI:49883"/>
    </ligand>
</feature>
<dbReference type="GO" id="GO:0046872">
    <property type="term" value="F:metal ion binding"/>
    <property type="evidence" value="ECO:0007669"/>
    <property type="project" value="UniProtKB-KW"/>
</dbReference>
<dbReference type="PIRSF" id="PIRSF000076">
    <property type="entry name" value="HCP"/>
    <property type="match status" value="1"/>
</dbReference>
<feature type="modified residue" description="Cysteine persulfide" evidence="8">
    <location>
        <position position="404"/>
    </location>
</feature>
<reference evidence="11" key="1">
    <citation type="submission" date="2012-09" db="EMBL/GenBank/DDBJ databases">
        <authorList>
            <person name="Weinstock G."/>
            <person name="Sodergren E."/>
            <person name="Clifton S."/>
            <person name="Fulton L."/>
            <person name="Fulton B."/>
            <person name="Courtney L."/>
            <person name="Fronick C."/>
            <person name="Harrison M."/>
            <person name="Strong C."/>
            <person name="Farmer C."/>
            <person name="Delehaunty K."/>
            <person name="Markovic C."/>
            <person name="Hall O."/>
            <person name="Minx P."/>
            <person name="Tomlinson C."/>
            <person name="Mitreva M."/>
            <person name="Nelson J."/>
            <person name="Hou S."/>
            <person name="Wollam A."/>
            <person name="Pepin K.H."/>
            <person name="Johnson M."/>
            <person name="Bhonagiri V."/>
            <person name="Nash W.E."/>
            <person name="Suruliraj S."/>
            <person name="Warren W."/>
            <person name="Chinwalla A."/>
            <person name="Mardis E.R."/>
            <person name="Wilson R.K."/>
        </authorList>
    </citation>
    <scope>NUCLEOTIDE SEQUENCE [LARGE SCALE GENOMIC DNA]</scope>
    <source>
        <strain evidence="11">OS1</strain>
    </source>
</reference>
<dbReference type="Gene3D" id="1.20.1270.20">
    <property type="match status" value="2"/>
</dbReference>
<keyword evidence="3 8" id="KW-0479">Metal-binding</keyword>
<name>A0A0T5XAZ7_9BACT</name>
<feature type="binding site" evidence="8">
    <location>
        <position position="15"/>
    </location>
    <ligand>
        <name>[4Fe-4S] cluster</name>
        <dbReference type="ChEBI" id="CHEBI:49883"/>
    </ligand>
</feature>
<dbReference type="InterPro" id="IPR004137">
    <property type="entry name" value="HCP/CODH"/>
</dbReference>
<keyword evidence="9" id="KW-0175">Coiled coil</keyword>
<dbReference type="RefSeq" id="WP_009202400.1">
    <property type="nucleotide sequence ID" value="NZ_ACJX03000001.1"/>
</dbReference>
<dbReference type="InterPro" id="IPR016100">
    <property type="entry name" value="Prismane_a-bundle"/>
</dbReference>
<keyword evidence="2 8" id="KW-0963">Cytoplasm</keyword>
<evidence type="ECO:0000256" key="8">
    <source>
        <dbReference type="HAMAP-Rule" id="MF_00069"/>
    </source>
</evidence>
<dbReference type="Pfam" id="PF03063">
    <property type="entry name" value="Prismane"/>
    <property type="match status" value="1"/>
</dbReference>
<organism evidence="10 11">
    <name type="scientific">Acetomicrobium hydrogeniformans ATCC BAA-1850</name>
    <dbReference type="NCBI Taxonomy" id="592015"/>
    <lineage>
        <taxon>Bacteria</taxon>
        <taxon>Thermotogati</taxon>
        <taxon>Synergistota</taxon>
        <taxon>Synergistia</taxon>
        <taxon>Synergistales</taxon>
        <taxon>Acetomicrobiaceae</taxon>
        <taxon>Acetomicrobium</taxon>
    </lineage>
</organism>
<comment type="caution">
    <text evidence="10">The sequence shown here is derived from an EMBL/GenBank/DDBJ whole genome shotgun (WGS) entry which is preliminary data.</text>
</comment>
<evidence type="ECO:0000256" key="9">
    <source>
        <dbReference type="SAM" id="Coils"/>
    </source>
</evidence>
<evidence type="ECO:0000313" key="10">
    <source>
        <dbReference type="EMBL" id="KRT34933.1"/>
    </source>
</evidence>
<dbReference type="PANTHER" id="PTHR30109:SF0">
    <property type="entry name" value="HYDROXYLAMINE REDUCTASE"/>
    <property type="match status" value="1"/>
</dbReference>
<dbReference type="HAMAP" id="MF_00069">
    <property type="entry name" value="Hydroxylam_reduct"/>
    <property type="match status" value="1"/>
</dbReference>
<dbReference type="InterPro" id="IPR011254">
    <property type="entry name" value="Prismane-like_sf"/>
</dbReference>
<dbReference type="PANTHER" id="PTHR30109">
    <property type="entry name" value="HYDROXYLAMINE REDUCTASE"/>
    <property type="match status" value="1"/>
</dbReference>
<feature type="binding site" evidence="8">
    <location>
        <position position="493"/>
    </location>
    <ligand>
        <name>hybrid [4Fe-2O-2S] cluster</name>
        <dbReference type="ChEBI" id="CHEBI:60519"/>
    </ligand>
</feature>
<dbReference type="FunFam" id="3.40.50.2030:FF:000002">
    <property type="entry name" value="Hydroxylamine reductase"/>
    <property type="match status" value="1"/>
</dbReference>
<sequence length="548" mass="60371">MFCYQCEQTAQGSGCTNFGVCGKSPEVADLQDLLIHVAKGISMYAHRARALGASDEEIDSFVIESLFTTVTNVNFDEDSMEQMIRKAEKIREKARNLYLNAAKEKGITPDELNGPATFELAKDRSGLLTQGEKVNPESRAQRWGDVIGGLHDLILFGLKGSAAYADHAQILGKKSNEIYGGFHAFMDYLSKDSFTEEELLQKAIEFGNFNLKVMELLDEANTEAYGHPEPTKVRVTPVKGKAILVSGHDLRDLDLLLKQTEGKGISVYTHGEMLPCLAYPKLKKYSHLVGNYGSAWQNQRSEFDEFPGAILMTTNCIQKPKDSYKDRIFTTGLVAWPGVRHIGPDKDFSPLIEAALAQSGFSEDGPEHYITIGFARNTVLSVADKVIDLVKQGKIRHFFLIGGCDGAKPGRNYYTEFATSVPKDCLILTLACGKYRFNKLEFGDIEGIPRLLDMGQCNDAYSAIVVAKALADAFETDVNSLPLSLILSWYEQKAVCILLSLIALGIKNMRLGPTLPAFLKPKVISYLSENLGLKPITTPAEDLKAILG</sequence>
<evidence type="ECO:0000256" key="1">
    <source>
        <dbReference type="ARBA" id="ARBA00004496"/>
    </source>
</evidence>
<feature type="binding site" evidence="8">
    <location>
        <position position="491"/>
    </location>
    <ligand>
        <name>hybrid [4Fe-2O-2S] cluster</name>
        <dbReference type="ChEBI" id="CHEBI:60519"/>
    </ligand>
</feature>
<dbReference type="GO" id="GO:0051539">
    <property type="term" value="F:4 iron, 4 sulfur cluster binding"/>
    <property type="evidence" value="ECO:0007669"/>
    <property type="project" value="UniProtKB-KW"/>
</dbReference>
<comment type="similarity">
    <text evidence="8">Belongs to the HCP family.</text>
</comment>
<evidence type="ECO:0000256" key="3">
    <source>
        <dbReference type="ARBA" id="ARBA00022723"/>
    </source>
</evidence>
<gene>
    <name evidence="8" type="primary">hcp</name>
    <name evidence="10" type="ORF">HMPREF1705_04186</name>
</gene>
<evidence type="ECO:0000313" key="11">
    <source>
        <dbReference type="Proteomes" id="UP000005273"/>
    </source>
</evidence>
<feature type="binding site" evidence="8">
    <location>
        <position position="316"/>
    </location>
    <ligand>
        <name>hybrid [4Fe-2O-2S] cluster</name>
        <dbReference type="ChEBI" id="CHEBI:60519"/>
    </ligand>
</feature>
<comment type="function">
    <text evidence="8">Catalyzes the reduction of hydroxylamine to form NH(3) and H(2)O.</text>
</comment>
<evidence type="ECO:0000256" key="2">
    <source>
        <dbReference type="ARBA" id="ARBA00022490"/>
    </source>
</evidence>
<accession>A0A0T5XAZ7</accession>
<dbReference type="GO" id="GO:0042542">
    <property type="term" value="P:response to hydrogen peroxide"/>
    <property type="evidence" value="ECO:0007669"/>
    <property type="project" value="TreeGrafter"/>
</dbReference>
<proteinExistence type="inferred from homology"/>
<dbReference type="CDD" id="cd01914">
    <property type="entry name" value="HCP"/>
    <property type="match status" value="1"/>
</dbReference>
<dbReference type="FunFam" id="1.20.1270.20:FF:000001">
    <property type="entry name" value="Hydroxylamine reductase"/>
    <property type="match status" value="1"/>
</dbReference>